<dbReference type="InterPro" id="IPR046867">
    <property type="entry name" value="AldOxase/xan_DH_MoCoBD2"/>
</dbReference>
<dbReference type="InterPro" id="IPR037165">
    <property type="entry name" value="AldOxase/xan_DH_Mopterin-bd_sf"/>
</dbReference>
<feature type="chain" id="PRO_5033042338" evidence="1">
    <location>
        <begin position="32"/>
        <end position="728"/>
    </location>
</feature>
<protein>
    <submittedName>
        <fullName evidence="3">Isoquinoline 1-oxidoreductase beta subunit</fullName>
        <ecNumber evidence="3">1.3.99.16</ecNumber>
    </submittedName>
</protein>
<dbReference type="PANTHER" id="PTHR47495">
    <property type="entry name" value="ALDEHYDE DEHYDROGENASE"/>
    <property type="match status" value="1"/>
</dbReference>
<dbReference type="Gene3D" id="3.30.365.10">
    <property type="entry name" value="Aldehyde oxidase/xanthine dehydrogenase, molybdopterin binding domain"/>
    <property type="match status" value="4"/>
</dbReference>
<evidence type="ECO:0000256" key="1">
    <source>
        <dbReference type="SAM" id="SignalP"/>
    </source>
</evidence>
<dbReference type="Pfam" id="PF20256">
    <property type="entry name" value="MoCoBD_2"/>
    <property type="match status" value="2"/>
</dbReference>
<dbReference type="InterPro" id="IPR008274">
    <property type="entry name" value="AldOxase/xan_DH_MoCoBD1"/>
</dbReference>
<dbReference type="Gene3D" id="3.90.1170.50">
    <property type="entry name" value="Aldehyde oxidase/xanthine dehydrogenase, a/b hammerhead"/>
    <property type="match status" value="1"/>
</dbReference>
<keyword evidence="4" id="KW-1185">Reference proteome</keyword>
<dbReference type="InterPro" id="IPR000674">
    <property type="entry name" value="Ald_Oxase/Xan_DH_a/b"/>
</dbReference>
<dbReference type="Proteomes" id="UP000538147">
    <property type="component" value="Unassembled WGS sequence"/>
</dbReference>
<dbReference type="RefSeq" id="WP_184200579.1">
    <property type="nucleotide sequence ID" value="NZ_JACIIV010000018.1"/>
</dbReference>
<dbReference type="Pfam" id="PF02738">
    <property type="entry name" value="MoCoBD_1"/>
    <property type="match status" value="1"/>
</dbReference>
<name>A0A841L9Q5_9SPHN</name>
<proteinExistence type="predicted"/>
<dbReference type="PANTHER" id="PTHR47495:SF1">
    <property type="entry name" value="BLL3820 PROTEIN"/>
    <property type="match status" value="1"/>
</dbReference>
<dbReference type="InterPro" id="IPR006311">
    <property type="entry name" value="TAT_signal"/>
</dbReference>
<accession>A0A841L9Q5</accession>
<evidence type="ECO:0000313" key="3">
    <source>
        <dbReference type="EMBL" id="MBB6228371.1"/>
    </source>
</evidence>
<dbReference type="SMART" id="SM01008">
    <property type="entry name" value="Ald_Xan_dh_C"/>
    <property type="match status" value="1"/>
</dbReference>
<keyword evidence="3" id="KW-0560">Oxidoreductase</keyword>
<comment type="caution">
    <text evidence="3">The sequence shown here is derived from an EMBL/GenBank/DDBJ whole genome shotgun (WGS) entry which is preliminary data.</text>
</comment>
<dbReference type="AlphaFoldDB" id="A0A841L9Q5"/>
<organism evidence="3 4">
    <name type="scientific">Polymorphobacter multimanifer</name>
    <dbReference type="NCBI Taxonomy" id="1070431"/>
    <lineage>
        <taxon>Bacteria</taxon>
        <taxon>Pseudomonadati</taxon>
        <taxon>Pseudomonadota</taxon>
        <taxon>Alphaproteobacteria</taxon>
        <taxon>Sphingomonadales</taxon>
        <taxon>Sphingosinicellaceae</taxon>
        <taxon>Polymorphobacter</taxon>
    </lineage>
</organism>
<dbReference type="SUPFAM" id="SSF56003">
    <property type="entry name" value="Molybdenum cofactor-binding domain"/>
    <property type="match status" value="2"/>
</dbReference>
<dbReference type="PROSITE" id="PS51318">
    <property type="entry name" value="TAT"/>
    <property type="match status" value="1"/>
</dbReference>
<sequence>MNALPLSRRQMLFAGALAGGGLWFGAGPAGAAQDGVAGSPGAGLTAFIRIMPDNRITIVSQNPEIGQGIKTSIPMLIVEELDADWSQVTIEQALADQKIYGRQVAGGSMATTLLYDSMRRTGAAARAMLVQAAATRLGVPVGELTTGSAMVRHAASNRSLSYGALAADAATLPLPDLKAVTLKDPKAFRIVGKPMPGVDNMKVVTGAPLFGIDASVPGMKIAMFVKCPCYGGTVASANLDAVKAIKGVRNAFIVAGNGDDYELAAGVAIIADTTWAAMKAREALQVEWAPGAGADQSSEGFAKAAAALAGTRGPQEIFTEGDAAAAMPGAAKRLKASYHYPFLVHAPLEPMNCTARVDGDKVELWAPTQNPEPGRASIAKLLGVAPEAVVIHMMRCGGGFGRRLTTEYMTEAAWIAREAKVPVKLIWTREDDVTRGNLRPAGWHHLEAGLDADGKVTAWTNHFVSFGKEGKFGRAAAIETTQFPARFVPNFRCDATVLDLAAPTNFLRAPANNGFGFVMQSFIDELAYLAGQDPVAFRRTLLGTPRLVGPADKRDSYDAARALGVLDKAAAMAGWGRKLPKREGLGIAFHFSHLGYFAAAMEVAVADAGDVKVKKVWAAGDVGRQIVNPSGAINQVQGSVIDAIGSAMGQAATLSGGAIEQRNYDGFPIMRMPDTPPIEVAFVLSDHPPTGLGEPAYPATPPALANAIFAATGVRLRSLPIDTELLKA</sequence>
<dbReference type="GO" id="GO:0047121">
    <property type="term" value="F:isoquinoline 1-oxidoreductase activity"/>
    <property type="evidence" value="ECO:0007669"/>
    <property type="project" value="UniProtKB-EC"/>
</dbReference>
<evidence type="ECO:0000313" key="4">
    <source>
        <dbReference type="Proteomes" id="UP000538147"/>
    </source>
</evidence>
<gene>
    <name evidence="3" type="ORF">FHS79_002556</name>
</gene>
<feature type="domain" description="Aldehyde oxidase/xanthine dehydrogenase a/b hammerhead" evidence="2">
    <location>
        <begin position="205"/>
        <end position="292"/>
    </location>
</feature>
<dbReference type="PIRSF" id="PIRSF036389">
    <property type="entry name" value="IOR_B"/>
    <property type="match status" value="1"/>
</dbReference>
<evidence type="ECO:0000259" key="2">
    <source>
        <dbReference type="SMART" id="SM01008"/>
    </source>
</evidence>
<feature type="signal peptide" evidence="1">
    <location>
        <begin position="1"/>
        <end position="31"/>
    </location>
</feature>
<dbReference type="InterPro" id="IPR012368">
    <property type="entry name" value="OxRdtase_Mopterin-bd_su_IorB"/>
</dbReference>
<reference evidence="3 4" key="1">
    <citation type="submission" date="2020-08" db="EMBL/GenBank/DDBJ databases">
        <title>Genomic Encyclopedia of Type Strains, Phase IV (KMG-IV): sequencing the most valuable type-strain genomes for metagenomic binning, comparative biology and taxonomic classification.</title>
        <authorList>
            <person name="Goeker M."/>
        </authorList>
    </citation>
    <scope>NUCLEOTIDE SEQUENCE [LARGE SCALE GENOMIC DNA]</scope>
    <source>
        <strain evidence="3 4">DSM 102189</strain>
    </source>
</reference>
<dbReference type="InterPro" id="IPR052516">
    <property type="entry name" value="N-heterocyclic_Hydroxylase"/>
</dbReference>
<keyword evidence="1" id="KW-0732">Signal</keyword>
<dbReference type="EC" id="1.3.99.16" evidence="3"/>
<dbReference type="EMBL" id="JACIIV010000018">
    <property type="protein sequence ID" value="MBB6228371.1"/>
    <property type="molecule type" value="Genomic_DNA"/>
</dbReference>